<keyword evidence="11" id="KW-1185">Reference proteome</keyword>
<keyword evidence="3" id="KW-0677">Repeat</keyword>
<sequence length="326" mass="36685">MVICIVGLTDLSVLSVVIIRFFVSCVTHIGASYRPKPPKPPILRTAPTPTHVEEKTDAIGKDGSTDDEESTKRYSKKDLMWQSLFKPLPSSPEPRSSSAKLGRRLQLEVTEARSAANNLDKCTHQPAVPPHLPNSFTTQDIRQPVVPVDTQPIQSLEQEALPQGITHAVPTPPVPSTSATQDSRYKCSSCPKEYRHKKNLMAHSRTAHDPAYDKGTLCPHCGQMFTHKSTLQRHINRHTHEVEYTCVRCKKKFYTESNLNQHQETCGLKVQKYKCSVCCKCFKAKGYLSDHMGSHDDPERYQCSFCPTSFGHRGSLHMHIMKKHAK</sequence>
<dbReference type="InterPro" id="IPR050888">
    <property type="entry name" value="ZnF_C2H2-type_TF"/>
</dbReference>
<dbReference type="OrthoDB" id="6365676at2759"/>
<evidence type="ECO:0000256" key="1">
    <source>
        <dbReference type="ARBA" id="ARBA00004123"/>
    </source>
</evidence>
<keyword evidence="6" id="KW-0539">Nucleus</keyword>
<keyword evidence="4 7" id="KW-0863">Zinc-finger</keyword>
<dbReference type="Proteomes" id="UP000749559">
    <property type="component" value="Unassembled WGS sequence"/>
</dbReference>
<evidence type="ECO:0000313" key="10">
    <source>
        <dbReference type="EMBL" id="CAH1776369.1"/>
    </source>
</evidence>
<feature type="domain" description="C2H2-type" evidence="9">
    <location>
        <begin position="301"/>
        <end position="326"/>
    </location>
</feature>
<dbReference type="InterPro" id="IPR036236">
    <property type="entry name" value="Znf_C2H2_sf"/>
</dbReference>
<evidence type="ECO:0000256" key="4">
    <source>
        <dbReference type="ARBA" id="ARBA00022771"/>
    </source>
</evidence>
<dbReference type="Pfam" id="PF00096">
    <property type="entry name" value="zf-C2H2"/>
    <property type="match status" value="3"/>
</dbReference>
<gene>
    <name evidence="10" type="ORF">OFUS_LOCUS3548</name>
</gene>
<dbReference type="InterPro" id="IPR013087">
    <property type="entry name" value="Znf_C2H2_type"/>
</dbReference>
<evidence type="ECO:0000259" key="9">
    <source>
        <dbReference type="PROSITE" id="PS50157"/>
    </source>
</evidence>
<evidence type="ECO:0000313" key="11">
    <source>
        <dbReference type="Proteomes" id="UP000749559"/>
    </source>
</evidence>
<dbReference type="Gene3D" id="3.30.160.60">
    <property type="entry name" value="Classic Zinc Finger"/>
    <property type="match status" value="2"/>
</dbReference>
<proteinExistence type="predicted"/>
<evidence type="ECO:0000256" key="6">
    <source>
        <dbReference type="ARBA" id="ARBA00023242"/>
    </source>
</evidence>
<feature type="domain" description="C2H2-type" evidence="9">
    <location>
        <begin position="244"/>
        <end position="265"/>
    </location>
</feature>
<feature type="region of interest" description="Disordered" evidence="8">
    <location>
        <begin position="36"/>
        <end position="74"/>
    </location>
</feature>
<reference evidence="10" key="1">
    <citation type="submission" date="2022-03" db="EMBL/GenBank/DDBJ databases">
        <authorList>
            <person name="Martin C."/>
        </authorList>
    </citation>
    <scope>NUCLEOTIDE SEQUENCE</scope>
</reference>
<organism evidence="10 11">
    <name type="scientific">Owenia fusiformis</name>
    <name type="common">Polychaete worm</name>
    <dbReference type="NCBI Taxonomy" id="6347"/>
    <lineage>
        <taxon>Eukaryota</taxon>
        <taxon>Metazoa</taxon>
        <taxon>Spiralia</taxon>
        <taxon>Lophotrochozoa</taxon>
        <taxon>Annelida</taxon>
        <taxon>Polychaeta</taxon>
        <taxon>Sedentaria</taxon>
        <taxon>Canalipalpata</taxon>
        <taxon>Sabellida</taxon>
        <taxon>Oweniida</taxon>
        <taxon>Oweniidae</taxon>
        <taxon>Owenia</taxon>
    </lineage>
</organism>
<dbReference type="PANTHER" id="PTHR24406">
    <property type="entry name" value="TRANSCRIPTIONAL REPRESSOR CTCFL-RELATED"/>
    <property type="match status" value="1"/>
</dbReference>
<dbReference type="PROSITE" id="PS50157">
    <property type="entry name" value="ZINC_FINGER_C2H2_2"/>
    <property type="match status" value="5"/>
</dbReference>
<feature type="domain" description="C2H2-type" evidence="9">
    <location>
        <begin position="273"/>
        <end position="300"/>
    </location>
</feature>
<dbReference type="EMBL" id="CAIIXF020000002">
    <property type="protein sequence ID" value="CAH1776369.1"/>
    <property type="molecule type" value="Genomic_DNA"/>
</dbReference>
<dbReference type="GO" id="GO:0008270">
    <property type="term" value="F:zinc ion binding"/>
    <property type="evidence" value="ECO:0007669"/>
    <property type="project" value="UniProtKB-KW"/>
</dbReference>
<feature type="domain" description="C2H2-type" evidence="9">
    <location>
        <begin position="185"/>
        <end position="208"/>
    </location>
</feature>
<protein>
    <recommendedName>
        <fullName evidence="9">C2H2-type domain-containing protein</fullName>
    </recommendedName>
</protein>
<dbReference type="GO" id="GO:0005634">
    <property type="term" value="C:nucleus"/>
    <property type="evidence" value="ECO:0007669"/>
    <property type="project" value="UniProtKB-SubCell"/>
</dbReference>
<keyword evidence="5" id="KW-0862">Zinc</keyword>
<comment type="subcellular location">
    <subcellularLocation>
        <location evidence="1">Nucleus</location>
    </subcellularLocation>
</comment>
<comment type="caution">
    <text evidence="10">The sequence shown here is derived from an EMBL/GenBank/DDBJ whole genome shotgun (WGS) entry which is preliminary data.</text>
</comment>
<dbReference type="AlphaFoldDB" id="A0A8S4N680"/>
<keyword evidence="2" id="KW-0479">Metal-binding</keyword>
<name>A0A8S4N680_OWEFU</name>
<evidence type="ECO:0000256" key="3">
    <source>
        <dbReference type="ARBA" id="ARBA00022737"/>
    </source>
</evidence>
<evidence type="ECO:0000256" key="8">
    <source>
        <dbReference type="SAM" id="MobiDB-lite"/>
    </source>
</evidence>
<evidence type="ECO:0000256" key="7">
    <source>
        <dbReference type="PROSITE-ProRule" id="PRU00042"/>
    </source>
</evidence>
<dbReference type="SMART" id="SM00355">
    <property type="entry name" value="ZnF_C2H2"/>
    <property type="match status" value="5"/>
</dbReference>
<evidence type="ECO:0000256" key="5">
    <source>
        <dbReference type="ARBA" id="ARBA00022833"/>
    </source>
</evidence>
<dbReference type="PROSITE" id="PS00028">
    <property type="entry name" value="ZINC_FINGER_C2H2_1"/>
    <property type="match status" value="4"/>
</dbReference>
<feature type="domain" description="C2H2-type" evidence="9">
    <location>
        <begin position="216"/>
        <end position="243"/>
    </location>
</feature>
<dbReference type="SUPFAM" id="SSF57667">
    <property type="entry name" value="beta-beta-alpha zinc fingers"/>
    <property type="match status" value="3"/>
</dbReference>
<evidence type="ECO:0000256" key="2">
    <source>
        <dbReference type="ARBA" id="ARBA00022723"/>
    </source>
</evidence>
<feature type="compositionally biased region" description="Basic and acidic residues" evidence="8">
    <location>
        <begin position="51"/>
        <end position="74"/>
    </location>
</feature>
<accession>A0A8S4N680</accession>